<dbReference type="InterPro" id="IPR009057">
    <property type="entry name" value="Homeodomain-like_sf"/>
</dbReference>
<dbReference type="Proteomes" id="UP000030700">
    <property type="component" value="Unassembled WGS sequence"/>
</dbReference>
<evidence type="ECO:0000313" key="4">
    <source>
        <dbReference type="Proteomes" id="UP000030700"/>
    </source>
</evidence>
<dbReference type="InterPro" id="IPR002197">
    <property type="entry name" value="HTH_Fis"/>
</dbReference>
<dbReference type="EMBL" id="DF820457">
    <property type="protein sequence ID" value="GAK51237.1"/>
    <property type="molecule type" value="Genomic_DNA"/>
</dbReference>
<gene>
    <name evidence="2" type="ORF">U14_02476</name>
    <name evidence="3" type="ORF">U14_02480</name>
</gene>
<evidence type="ECO:0000313" key="3">
    <source>
        <dbReference type="EMBL" id="GAK51237.1"/>
    </source>
</evidence>
<sequence length="79" mass="9175">MRLTRTRNRALSRATSNEVISIPFQLPIPNLREAVDDFERHYISHILDKNEGRKGKTAEALGIDRKTLYLKMKKYGLAF</sequence>
<dbReference type="SUPFAM" id="SSF46689">
    <property type="entry name" value="Homeodomain-like"/>
    <property type="match status" value="1"/>
</dbReference>
<dbReference type="PRINTS" id="PR01590">
    <property type="entry name" value="HTHFIS"/>
</dbReference>
<feature type="domain" description="DNA binding HTH" evidence="1">
    <location>
        <begin position="35"/>
        <end position="75"/>
    </location>
</feature>
<reference evidence="3 4" key="1">
    <citation type="journal article" date="2015" name="PeerJ">
        <title>First genomic representation of candidate bacterial phylum KSB3 points to enhanced environmental sensing as a trigger of wastewater bulking.</title>
        <authorList>
            <person name="Sekiguchi Y."/>
            <person name="Ohashi A."/>
            <person name="Parks D.H."/>
            <person name="Yamauchi T."/>
            <person name="Tyson G.W."/>
            <person name="Hugenholtz P."/>
        </authorList>
    </citation>
    <scope>NUCLEOTIDE SEQUENCE [LARGE SCALE GENOMIC DNA]</scope>
</reference>
<protein>
    <submittedName>
        <fullName evidence="3">Response regulator containing CheY-like receiver</fullName>
    </submittedName>
</protein>
<dbReference type="EMBL" id="DF820457">
    <property type="protein sequence ID" value="GAK51233.1"/>
    <property type="molecule type" value="Genomic_DNA"/>
</dbReference>
<dbReference type="HOGENOM" id="CLU_2598874_0_0_0"/>
<proteinExistence type="predicted"/>
<evidence type="ECO:0000313" key="2">
    <source>
        <dbReference type="EMBL" id="GAK51233.1"/>
    </source>
</evidence>
<organism evidence="3">
    <name type="scientific">Candidatus Moduliflexus flocculans</name>
    <dbReference type="NCBI Taxonomy" id="1499966"/>
    <lineage>
        <taxon>Bacteria</taxon>
        <taxon>Candidatus Moduliflexota</taxon>
        <taxon>Candidatus Moduliflexia</taxon>
        <taxon>Candidatus Moduliflexales</taxon>
        <taxon>Candidatus Moduliflexaceae</taxon>
    </lineage>
</organism>
<keyword evidence="4" id="KW-1185">Reference proteome</keyword>
<dbReference type="GO" id="GO:0043565">
    <property type="term" value="F:sequence-specific DNA binding"/>
    <property type="evidence" value="ECO:0007669"/>
    <property type="project" value="InterPro"/>
</dbReference>
<name>A0A081BLH1_9BACT</name>
<evidence type="ECO:0000259" key="1">
    <source>
        <dbReference type="Pfam" id="PF02954"/>
    </source>
</evidence>
<dbReference type="Pfam" id="PF02954">
    <property type="entry name" value="HTH_8"/>
    <property type="match status" value="1"/>
</dbReference>
<dbReference type="STRING" id="1499966.U14_02476"/>
<accession>A0A081BLH1</accession>
<dbReference type="AlphaFoldDB" id="A0A081BLH1"/>
<dbReference type="Gene3D" id="1.10.10.60">
    <property type="entry name" value="Homeodomain-like"/>
    <property type="match status" value="1"/>
</dbReference>